<dbReference type="InterPro" id="IPR002068">
    <property type="entry name" value="A-crystallin/Hsp20_dom"/>
</dbReference>
<dbReference type="PANTHER" id="PTHR11527">
    <property type="entry name" value="HEAT-SHOCK PROTEIN 20 FAMILY MEMBER"/>
    <property type="match status" value="1"/>
</dbReference>
<protein>
    <submittedName>
        <fullName evidence="5">17.9 kDa class I heat shock protein</fullName>
    </submittedName>
</protein>
<dbReference type="Gene3D" id="2.60.40.790">
    <property type="match status" value="1"/>
</dbReference>
<dbReference type="InterPro" id="IPR031107">
    <property type="entry name" value="Small_HSP"/>
</dbReference>
<comment type="similarity">
    <text evidence="2 3">Belongs to the small heat shock protein (HSP20) family.</text>
</comment>
<dbReference type="InterPro" id="IPR008978">
    <property type="entry name" value="HSP20-like_chaperone"/>
</dbReference>
<dbReference type="Proteomes" id="UP000241890">
    <property type="component" value="Unassembled WGS sequence"/>
</dbReference>
<name>A0A2R5GB20_9STRA</name>
<dbReference type="SMR" id="A0A2R5GB20"/>
<evidence type="ECO:0000313" key="5">
    <source>
        <dbReference type="EMBL" id="GBG28197.1"/>
    </source>
</evidence>
<dbReference type="InParanoid" id="A0A2R5GB20"/>
<evidence type="ECO:0000313" key="6">
    <source>
        <dbReference type="Proteomes" id="UP000241890"/>
    </source>
</evidence>
<organism evidence="5 6">
    <name type="scientific">Hondaea fermentalgiana</name>
    <dbReference type="NCBI Taxonomy" id="2315210"/>
    <lineage>
        <taxon>Eukaryota</taxon>
        <taxon>Sar</taxon>
        <taxon>Stramenopiles</taxon>
        <taxon>Bigyra</taxon>
        <taxon>Labyrinthulomycetes</taxon>
        <taxon>Thraustochytrida</taxon>
        <taxon>Thraustochytriidae</taxon>
        <taxon>Hondaea</taxon>
    </lineage>
</organism>
<dbReference type="AlphaFoldDB" id="A0A2R5GB20"/>
<keyword evidence="1 5" id="KW-0346">Stress response</keyword>
<dbReference type="PROSITE" id="PS01031">
    <property type="entry name" value="SHSP"/>
    <property type="match status" value="1"/>
</dbReference>
<dbReference type="EMBL" id="BEYU01000040">
    <property type="protein sequence ID" value="GBG28197.1"/>
    <property type="molecule type" value="Genomic_DNA"/>
</dbReference>
<dbReference type="SUPFAM" id="SSF49764">
    <property type="entry name" value="HSP20-like chaperones"/>
    <property type="match status" value="1"/>
</dbReference>
<sequence>MALSRREGGGLFDGFFEAMPLARMSSSDWPVMKSGLSMDMVEKADSFVAHVDVPGVPKEDVHLSVEEGVLTVSADYKRENVQKADGDRVHWVERSSGHVSRSIKLPDNVDAEAIKASQKDGVLEIIIPKPDAEAKKSHRINID</sequence>
<dbReference type="CDD" id="cd06464">
    <property type="entry name" value="ACD_sHsps-like"/>
    <property type="match status" value="1"/>
</dbReference>
<dbReference type="FunCoup" id="A0A2R5GB20">
    <property type="interactions" value="29"/>
</dbReference>
<gene>
    <name evidence="5" type="ORF">FCC1311_044202</name>
</gene>
<keyword evidence="6" id="KW-1185">Reference proteome</keyword>
<evidence type="ECO:0000256" key="2">
    <source>
        <dbReference type="PROSITE-ProRule" id="PRU00285"/>
    </source>
</evidence>
<evidence type="ECO:0000256" key="1">
    <source>
        <dbReference type="ARBA" id="ARBA00023016"/>
    </source>
</evidence>
<reference evidence="5 6" key="1">
    <citation type="submission" date="2017-12" db="EMBL/GenBank/DDBJ databases">
        <title>Sequencing, de novo assembly and annotation of complete genome of a new Thraustochytrid species, strain FCC1311.</title>
        <authorList>
            <person name="Sedici K."/>
            <person name="Godart F."/>
            <person name="Aiese Cigliano R."/>
            <person name="Sanseverino W."/>
            <person name="Barakat M."/>
            <person name="Ortet P."/>
            <person name="Marechal E."/>
            <person name="Cagnac O."/>
            <person name="Amato A."/>
        </authorList>
    </citation>
    <scope>NUCLEOTIDE SEQUENCE [LARGE SCALE GENOMIC DNA]</scope>
</reference>
<feature type="domain" description="SHSP" evidence="4">
    <location>
        <begin position="27"/>
        <end position="143"/>
    </location>
</feature>
<evidence type="ECO:0000259" key="4">
    <source>
        <dbReference type="PROSITE" id="PS01031"/>
    </source>
</evidence>
<comment type="caution">
    <text evidence="5">The sequence shown here is derived from an EMBL/GenBank/DDBJ whole genome shotgun (WGS) entry which is preliminary data.</text>
</comment>
<dbReference type="OrthoDB" id="205527at2759"/>
<evidence type="ECO:0000256" key="3">
    <source>
        <dbReference type="RuleBase" id="RU003616"/>
    </source>
</evidence>
<proteinExistence type="inferred from homology"/>
<dbReference type="Pfam" id="PF00011">
    <property type="entry name" value="HSP20"/>
    <property type="match status" value="1"/>
</dbReference>
<accession>A0A2R5GB20</accession>